<dbReference type="InterPro" id="IPR045344">
    <property type="entry name" value="C-JID"/>
</dbReference>
<dbReference type="Proteomes" id="UP001151760">
    <property type="component" value="Unassembled WGS sequence"/>
</dbReference>
<keyword evidence="5" id="KW-1185">Reference proteome</keyword>
<evidence type="ECO:0000313" key="4">
    <source>
        <dbReference type="EMBL" id="GJT22892.1"/>
    </source>
</evidence>
<sequence length="201" mass="23232">MLYEFGIFSTCFPGKEVPKWLAHRSSESSISFTIPSSSANKRIEGLNICFVHTFSRDILNNYILVEVKNITKDRSWTYLGYISASGYADDDLVWLSHWMFGNNELEAGDEVSVTIIDEEEDGRVMVTECGMSFVYSDRDKESVDPLSYYKSWKHIIGRDLSAFEDTSGNYRLSNYKVCPDEFKRLFYSETRFKKSFDGIKI</sequence>
<keyword evidence="2" id="KW-0677">Repeat</keyword>
<protein>
    <recommendedName>
        <fullName evidence="3">C-JID domain-containing protein</fullName>
    </recommendedName>
</protein>
<organism evidence="4 5">
    <name type="scientific">Tanacetum coccineum</name>
    <dbReference type="NCBI Taxonomy" id="301880"/>
    <lineage>
        <taxon>Eukaryota</taxon>
        <taxon>Viridiplantae</taxon>
        <taxon>Streptophyta</taxon>
        <taxon>Embryophyta</taxon>
        <taxon>Tracheophyta</taxon>
        <taxon>Spermatophyta</taxon>
        <taxon>Magnoliopsida</taxon>
        <taxon>eudicotyledons</taxon>
        <taxon>Gunneridae</taxon>
        <taxon>Pentapetalae</taxon>
        <taxon>asterids</taxon>
        <taxon>campanulids</taxon>
        <taxon>Asterales</taxon>
        <taxon>Asteraceae</taxon>
        <taxon>Asteroideae</taxon>
        <taxon>Anthemideae</taxon>
        <taxon>Anthemidinae</taxon>
        <taxon>Tanacetum</taxon>
    </lineage>
</organism>
<dbReference type="Pfam" id="PF20160">
    <property type="entry name" value="C-JID"/>
    <property type="match status" value="1"/>
</dbReference>
<comment type="caution">
    <text evidence="4">The sequence shown here is derived from an EMBL/GenBank/DDBJ whole genome shotgun (WGS) entry which is preliminary data.</text>
</comment>
<evidence type="ECO:0000256" key="2">
    <source>
        <dbReference type="ARBA" id="ARBA00022737"/>
    </source>
</evidence>
<dbReference type="EMBL" id="BQNB010014008">
    <property type="protein sequence ID" value="GJT22892.1"/>
    <property type="molecule type" value="Genomic_DNA"/>
</dbReference>
<proteinExistence type="predicted"/>
<gene>
    <name evidence="4" type="ORF">Tco_0892829</name>
</gene>
<evidence type="ECO:0000259" key="3">
    <source>
        <dbReference type="Pfam" id="PF20160"/>
    </source>
</evidence>
<reference evidence="4" key="1">
    <citation type="journal article" date="2022" name="Int. J. Mol. Sci.">
        <title>Draft Genome of Tanacetum Coccineum: Genomic Comparison of Closely Related Tanacetum-Family Plants.</title>
        <authorList>
            <person name="Yamashiro T."/>
            <person name="Shiraishi A."/>
            <person name="Nakayama K."/>
            <person name="Satake H."/>
        </authorList>
    </citation>
    <scope>NUCLEOTIDE SEQUENCE</scope>
</reference>
<feature type="domain" description="C-JID" evidence="3">
    <location>
        <begin position="12"/>
        <end position="138"/>
    </location>
</feature>
<keyword evidence="1" id="KW-0433">Leucine-rich repeat</keyword>
<evidence type="ECO:0000256" key="1">
    <source>
        <dbReference type="ARBA" id="ARBA00022614"/>
    </source>
</evidence>
<evidence type="ECO:0000313" key="5">
    <source>
        <dbReference type="Proteomes" id="UP001151760"/>
    </source>
</evidence>
<reference evidence="4" key="2">
    <citation type="submission" date="2022-01" db="EMBL/GenBank/DDBJ databases">
        <authorList>
            <person name="Yamashiro T."/>
            <person name="Shiraishi A."/>
            <person name="Satake H."/>
            <person name="Nakayama K."/>
        </authorList>
    </citation>
    <scope>NUCLEOTIDE SEQUENCE</scope>
</reference>
<accession>A0ABQ5C9S7</accession>
<name>A0ABQ5C9S7_9ASTR</name>